<evidence type="ECO:0000259" key="6">
    <source>
        <dbReference type="Pfam" id="PF07291"/>
    </source>
</evidence>
<evidence type="ECO:0000256" key="1">
    <source>
        <dbReference type="ARBA" id="ARBA00004141"/>
    </source>
</evidence>
<proteinExistence type="predicted"/>
<keyword evidence="2 5" id="KW-0812">Transmembrane</keyword>
<feature type="transmembrane region" description="Helical" evidence="5">
    <location>
        <begin position="47"/>
        <end position="69"/>
    </location>
</feature>
<evidence type="ECO:0000256" key="4">
    <source>
        <dbReference type="ARBA" id="ARBA00023136"/>
    </source>
</evidence>
<dbReference type="Proteomes" id="UP001595850">
    <property type="component" value="Unassembled WGS sequence"/>
</dbReference>
<evidence type="ECO:0000313" key="8">
    <source>
        <dbReference type="Proteomes" id="UP001595850"/>
    </source>
</evidence>
<protein>
    <submittedName>
        <fullName evidence="7">MauE/DoxX family redox-associated membrane protein</fullName>
    </submittedName>
</protein>
<evidence type="ECO:0000313" key="7">
    <source>
        <dbReference type="EMBL" id="MFC4059964.1"/>
    </source>
</evidence>
<organism evidence="7 8">
    <name type="scientific">Planomonospora corallina</name>
    <dbReference type="NCBI Taxonomy" id="1806052"/>
    <lineage>
        <taxon>Bacteria</taxon>
        <taxon>Bacillati</taxon>
        <taxon>Actinomycetota</taxon>
        <taxon>Actinomycetes</taxon>
        <taxon>Streptosporangiales</taxon>
        <taxon>Streptosporangiaceae</taxon>
        <taxon>Planomonospora</taxon>
    </lineage>
</organism>
<feature type="transmembrane region" description="Helical" evidence="5">
    <location>
        <begin position="148"/>
        <end position="171"/>
    </location>
</feature>
<evidence type="ECO:0000256" key="3">
    <source>
        <dbReference type="ARBA" id="ARBA00022989"/>
    </source>
</evidence>
<feature type="transmembrane region" description="Helical" evidence="5">
    <location>
        <begin position="75"/>
        <end position="96"/>
    </location>
</feature>
<dbReference type="InterPro" id="IPR009908">
    <property type="entry name" value="Methylamine_util_MauE"/>
</dbReference>
<dbReference type="RefSeq" id="WP_377288682.1">
    <property type="nucleotide sequence ID" value="NZ_JBHSBM010000017.1"/>
</dbReference>
<feature type="transmembrane region" description="Helical" evidence="5">
    <location>
        <begin position="123"/>
        <end position="142"/>
    </location>
</feature>
<accession>A0ABV8IAJ9</accession>
<comment type="caution">
    <text evidence="7">The sequence shown here is derived from an EMBL/GenBank/DDBJ whole genome shotgun (WGS) entry which is preliminary data.</text>
</comment>
<feature type="domain" description="Methylamine utilisation protein MauE" evidence="6">
    <location>
        <begin position="1"/>
        <end position="132"/>
    </location>
</feature>
<evidence type="ECO:0000256" key="2">
    <source>
        <dbReference type="ARBA" id="ARBA00022692"/>
    </source>
</evidence>
<keyword evidence="3 5" id="KW-1133">Transmembrane helix</keyword>
<keyword evidence="4 5" id="KW-0472">Membrane</keyword>
<dbReference type="Pfam" id="PF07291">
    <property type="entry name" value="MauE"/>
    <property type="match status" value="1"/>
</dbReference>
<comment type="subcellular location">
    <subcellularLocation>
        <location evidence="1">Membrane</location>
        <topology evidence="1">Multi-pass membrane protein</topology>
    </subcellularLocation>
</comment>
<gene>
    <name evidence="7" type="ORF">ACFOWE_16790</name>
</gene>
<dbReference type="EMBL" id="JBHSBM010000017">
    <property type="protein sequence ID" value="MFC4059964.1"/>
    <property type="molecule type" value="Genomic_DNA"/>
</dbReference>
<evidence type="ECO:0000256" key="5">
    <source>
        <dbReference type="SAM" id="Phobius"/>
    </source>
</evidence>
<reference evidence="8" key="1">
    <citation type="journal article" date="2019" name="Int. J. Syst. Evol. Microbiol.">
        <title>The Global Catalogue of Microorganisms (GCM) 10K type strain sequencing project: providing services to taxonomists for standard genome sequencing and annotation.</title>
        <authorList>
            <consortium name="The Broad Institute Genomics Platform"/>
            <consortium name="The Broad Institute Genome Sequencing Center for Infectious Disease"/>
            <person name="Wu L."/>
            <person name="Ma J."/>
        </authorList>
    </citation>
    <scope>NUCLEOTIDE SEQUENCE [LARGE SCALE GENOMIC DNA]</scope>
    <source>
        <strain evidence="8">TBRC 4489</strain>
    </source>
</reference>
<keyword evidence="8" id="KW-1185">Reference proteome</keyword>
<sequence length="173" mass="17227">MEYVAIACGALLSTVFGVSGAGKIRRPVEFAASVGALRLLPPRASGLAASLLTAAELLVAVLLPVSLLLSAEVALAGFAGSAALSALFCAVIVITLKRGIRATCNCFGRAAAEYSTRHVVRNAALVLIALGGAGSSLAAGPVHTPATILAIAVGLVLGILVVAMDDLVALFHG</sequence>
<name>A0ABV8IAJ9_9ACTN</name>